<dbReference type="Pfam" id="PF11445">
    <property type="entry name" value="DUF2894"/>
    <property type="match status" value="1"/>
</dbReference>
<protein>
    <recommendedName>
        <fullName evidence="4">DUF2894 domain-containing protein</fullName>
    </recommendedName>
</protein>
<organism evidence="2 3">
    <name type="scientific">Marinobacter nitratireducens</name>
    <dbReference type="NCBI Taxonomy" id="1137280"/>
    <lineage>
        <taxon>Bacteria</taxon>
        <taxon>Pseudomonadati</taxon>
        <taxon>Pseudomonadota</taxon>
        <taxon>Gammaproteobacteria</taxon>
        <taxon>Pseudomonadales</taxon>
        <taxon>Marinobacteraceae</taxon>
        <taxon>Marinobacter</taxon>
    </lineage>
</organism>
<sequence>MTTEAIQRMSPEQQLEQMRHRGLDRTHPVRFRYLQALERRLRERGLERSEHWRRLEQKLREFQDVCSDAESPDSPPLAPPRPLSALAELSKALDSQGTPPVPQPSSPLFELLKQSSAEATGTDQADQPQPSGAPQPLRAMAQAKARQGERSLEQRIQAAIEQTPANAGPMNAHRLVSRAIKEMQRLSPDYLKRFAAYTDALLAMEKLNPKG</sequence>
<accession>A0A072N2F1</accession>
<feature type="compositionally biased region" description="Basic and acidic residues" evidence="1">
    <location>
        <begin position="17"/>
        <end position="26"/>
    </location>
</feature>
<dbReference type="Proteomes" id="UP000035057">
    <property type="component" value="Unassembled WGS sequence"/>
</dbReference>
<name>A0A072N2F1_9GAMM</name>
<dbReference type="PATRIC" id="fig|1137280.3.peg.1373"/>
<dbReference type="AlphaFoldDB" id="A0A072N2F1"/>
<evidence type="ECO:0008006" key="4">
    <source>
        <dbReference type="Google" id="ProtNLM"/>
    </source>
</evidence>
<feature type="region of interest" description="Disordered" evidence="1">
    <location>
        <begin position="65"/>
        <end position="84"/>
    </location>
</feature>
<evidence type="ECO:0000256" key="1">
    <source>
        <dbReference type="SAM" id="MobiDB-lite"/>
    </source>
</evidence>
<dbReference type="InterPro" id="IPR021549">
    <property type="entry name" value="DUF2894"/>
</dbReference>
<feature type="compositionally biased region" description="Pro residues" evidence="1">
    <location>
        <begin position="73"/>
        <end position="82"/>
    </location>
</feature>
<feature type="region of interest" description="Disordered" evidence="1">
    <location>
        <begin position="1"/>
        <end position="26"/>
    </location>
</feature>
<reference evidence="2 3" key="1">
    <citation type="submission" date="2012-12" db="EMBL/GenBank/DDBJ databases">
        <title>Genome assembly of Marinobacter sp. AK21.</title>
        <authorList>
            <person name="Khatri I."/>
            <person name="Kumar R."/>
            <person name="Vaidya B."/>
            <person name="Subramanian S."/>
            <person name="Pinnaka A."/>
        </authorList>
    </citation>
    <scope>NUCLEOTIDE SEQUENCE [LARGE SCALE GENOMIC DNA]</scope>
    <source>
        <strain evidence="2 3">AK21</strain>
    </source>
</reference>
<evidence type="ECO:0000313" key="3">
    <source>
        <dbReference type="Proteomes" id="UP000035057"/>
    </source>
</evidence>
<dbReference type="EMBL" id="ANIE01000004">
    <property type="protein sequence ID" value="KEF31874.1"/>
    <property type="molecule type" value="Genomic_DNA"/>
</dbReference>
<dbReference type="STRING" id="1137280.D777_01560"/>
<feature type="region of interest" description="Disordered" evidence="1">
    <location>
        <begin position="89"/>
        <end position="151"/>
    </location>
</feature>
<dbReference type="OrthoDB" id="6025757at2"/>
<feature type="compositionally biased region" description="Polar residues" evidence="1">
    <location>
        <begin position="113"/>
        <end position="132"/>
    </location>
</feature>
<comment type="caution">
    <text evidence="2">The sequence shown here is derived from an EMBL/GenBank/DDBJ whole genome shotgun (WGS) entry which is preliminary data.</text>
</comment>
<feature type="compositionally biased region" description="Polar residues" evidence="1">
    <location>
        <begin position="1"/>
        <end position="16"/>
    </location>
</feature>
<gene>
    <name evidence="2" type="ORF">D777_01560</name>
</gene>
<proteinExistence type="predicted"/>
<keyword evidence="3" id="KW-1185">Reference proteome</keyword>
<dbReference type="RefSeq" id="WP_051668989.1">
    <property type="nucleotide sequence ID" value="NZ_ANIE01000004.1"/>
</dbReference>
<evidence type="ECO:0000313" key="2">
    <source>
        <dbReference type="EMBL" id="KEF31874.1"/>
    </source>
</evidence>